<dbReference type="EMBL" id="AZHF01000008">
    <property type="protein sequence ID" value="OAA71833.1"/>
    <property type="molecule type" value="Genomic_DNA"/>
</dbReference>
<dbReference type="GO" id="GO:0005634">
    <property type="term" value="C:nucleus"/>
    <property type="evidence" value="ECO:0007669"/>
    <property type="project" value="UniProtKB-SubCell"/>
</dbReference>
<gene>
    <name evidence="10" type="ORF">LEL_09068</name>
</gene>
<dbReference type="SMART" id="SM00066">
    <property type="entry name" value="GAL4"/>
    <property type="match status" value="1"/>
</dbReference>
<evidence type="ECO:0000313" key="10">
    <source>
        <dbReference type="EMBL" id="OAA71833.1"/>
    </source>
</evidence>
<dbReference type="SUPFAM" id="SSF57701">
    <property type="entry name" value="Zn2/Cys6 DNA-binding domain"/>
    <property type="match status" value="1"/>
</dbReference>
<dbReference type="InterPro" id="IPR001138">
    <property type="entry name" value="Zn2Cys6_DnaBD"/>
</dbReference>
<keyword evidence="2" id="KW-0479">Metal-binding</keyword>
<dbReference type="AlphaFoldDB" id="A0A168CVB7"/>
<reference evidence="10 11" key="1">
    <citation type="journal article" date="2016" name="Genome Biol. Evol.">
        <title>Divergent and convergent evolution of fungal pathogenicity.</title>
        <authorList>
            <person name="Shang Y."/>
            <person name="Xiao G."/>
            <person name="Zheng P."/>
            <person name="Cen K."/>
            <person name="Zhan S."/>
            <person name="Wang C."/>
        </authorList>
    </citation>
    <scope>NUCLEOTIDE SEQUENCE [LARGE SCALE GENOMIC DNA]</scope>
    <source>
        <strain evidence="10 11">RCEF 1005</strain>
    </source>
</reference>
<evidence type="ECO:0000256" key="1">
    <source>
        <dbReference type="ARBA" id="ARBA00004123"/>
    </source>
</evidence>
<feature type="region of interest" description="Disordered" evidence="8">
    <location>
        <begin position="613"/>
        <end position="647"/>
    </location>
</feature>
<dbReference type="OrthoDB" id="189997at2759"/>
<feature type="domain" description="Zn(2)-C6 fungal-type" evidence="9">
    <location>
        <begin position="24"/>
        <end position="52"/>
    </location>
</feature>
<dbReference type="CDD" id="cd00067">
    <property type="entry name" value="GAL4"/>
    <property type="match status" value="1"/>
</dbReference>
<dbReference type="Proteomes" id="UP000076881">
    <property type="component" value="Unassembled WGS sequence"/>
</dbReference>
<evidence type="ECO:0000313" key="11">
    <source>
        <dbReference type="Proteomes" id="UP000076881"/>
    </source>
</evidence>
<evidence type="ECO:0000256" key="3">
    <source>
        <dbReference type="ARBA" id="ARBA00022833"/>
    </source>
</evidence>
<dbReference type="Pfam" id="PF04082">
    <property type="entry name" value="Fungal_trans"/>
    <property type="match status" value="1"/>
</dbReference>
<dbReference type="InterPro" id="IPR052202">
    <property type="entry name" value="Yeast_MetPath_Reg"/>
</dbReference>
<evidence type="ECO:0000256" key="8">
    <source>
        <dbReference type="SAM" id="MobiDB-lite"/>
    </source>
</evidence>
<dbReference type="Gene3D" id="4.10.240.10">
    <property type="entry name" value="Zn(2)-C6 fungal-type DNA-binding domain"/>
    <property type="match status" value="1"/>
</dbReference>
<sequence>MPAEQSASRRRGDSERQQTRGRLACLRCQRRKIRCDGDLPTCKNCRNAGVVCADGLSARLKHLPRAEISSLKSRIVWLESIVRQRCPELDLENGQPQDIDPAMLDMSLEPDTSIITSVDDTAQIITEPEEPPETSRPALEQVLGGNSSSAHEIGMLSLGASQDSRYIGPSSGYFLARVMLGKNCDSISGDEAQKNNVYIPGELIESCTGPLPLPPRPLAQRICDAYFEFIHPQYPILHHQTTLDAVDHMYQNDNVTPVMSFQVFMVLAVGATALSMRSKARLPNDSYCLAALEAFAQINIENSIQGLQCLLLLLVFALHSPSTRFNAWYLNYQCLAAVLDLGLQRNITVKSGISLLQQEMRTRLFWVCILLDRTICTIMGRPIGLRDEACELRLPLEIEDAMLNVPQDGSASVRPLGVSYSIHLFRATKINSEIKYIANSIVQEAPRYAYPPQTDIHGWQKNVLQQLDEWQSNIPLDSQHPNEFMQLVCQLRYHGLCLLLLRPSPAIPKPTADALVRCYKSATESIQILEQMYRKNLLIHNWVSLHGLALAVLTLLYSVRAEPEVARVTQADALMGTIGSALGILSATGEHWVAAKRCRDILEDAAKSTVQWLQSQSAPTSQLQPARGRSRSSRANAQTTNEEAQRINEDMGMPCFDPVEMENMFPSFDGLFGDGEAVNIDVVMQNLFQDFIPTTGPE</sequence>
<evidence type="ECO:0000256" key="2">
    <source>
        <dbReference type="ARBA" id="ARBA00022723"/>
    </source>
</evidence>
<keyword evidence="7" id="KW-0539">Nucleus</keyword>
<accession>A0A168CVB7</accession>
<dbReference type="GO" id="GO:0043565">
    <property type="term" value="F:sequence-specific DNA binding"/>
    <property type="evidence" value="ECO:0007669"/>
    <property type="project" value="TreeGrafter"/>
</dbReference>
<keyword evidence="6" id="KW-0804">Transcription</keyword>
<keyword evidence="5" id="KW-0238">DNA-binding</keyword>
<feature type="compositionally biased region" description="Polar residues" evidence="8">
    <location>
        <begin position="613"/>
        <end position="624"/>
    </location>
</feature>
<evidence type="ECO:0000256" key="4">
    <source>
        <dbReference type="ARBA" id="ARBA00023015"/>
    </source>
</evidence>
<dbReference type="STRING" id="1081108.A0A168CVB7"/>
<keyword evidence="11" id="KW-1185">Reference proteome</keyword>
<dbReference type="GO" id="GO:0006351">
    <property type="term" value="P:DNA-templated transcription"/>
    <property type="evidence" value="ECO:0007669"/>
    <property type="project" value="InterPro"/>
</dbReference>
<dbReference type="PROSITE" id="PS50048">
    <property type="entry name" value="ZN2_CY6_FUNGAL_2"/>
    <property type="match status" value="1"/>
</dbReference>
<dbReference type="PANTHER" id="PTHR47782">
    <property type="entry name" value="ZN(II)2CYS6 TRANSCRIPTION FACTOR (EUROFUNG)-RELATED"/>
    <property type="match status" value="1"/>
</dbReference>
<dbReference type="CDD" id="cd12148">
    <property type="entry name" value="fungal_TF_MHR"/>
    <property type="match status" value="1"/>
</dbReference>
<dbReference type="GO" id="GO:0045944">
    <property type="term" value="P:positive regulation of transcription by RNA polymerase II"/>
    <property type="evidence" value="ECO:0007669"/>
    <property type="project" value="TreeGrafter"/>
</dbReference>
<dbReference type="Pfam" id="PF00172">
    <property type="entry name" value="Zn_clus"/>
    <property type="match status" value="1"/>
</dbReference>
<dbReference type="GO" id="GO:0008270">
    <property type="term" value="F:zinc ion binding"/>
    <property type="evidence" value="ECO:0007669"/>
    <property type="project" value="InterPro"/>
</dbReference>
<name>A0A168CVB7_CORDF</name>
<proteinExistence type="predicted"/>
<comment type="subcellular location">
    <subcellularLocation>
        <location evidence="1">Nucleus</location>
    </subcellularLocation>
</comment>
<dbReference type="InterPro" id="IPR036864">
    <property type="entry name" value="Zn2-C6_fun-type_DNA-bd_sf"/>
</dbReference>
<organism evidence="10 11">
    <name type="scientific">Akanthomyces lecanii RCEF 1005</name>
    <dbReference type="NCBI Taxonomy" id="1081108"/>
    <lineage>
        <taxon>Eukaryota</taxon>
        <taxon>Fungi</taxon>
        <taxon>Dikarya</taxon>
        <taxon>Ascomycota</taxon>
        <taxon>Pezizomycotina</taxon>
        <taxon>Sordariomycetes</taxon>
        <taxon>Hypocreomycetidae</taxon>
        <taxon>Hypocreales</taxon>
        <taxon>Cordycipitaceae</taxon>
        <taxon>Akanthomyces</taxon>
        <taxon>Cordyceps confragosa</taxon>
    </lineage>
</organism>
<dbReference type="PANTHER" id="PTHR47782:SF1">
    <property type="entry name" value="PYRIMIDINE PATHWAY REGULATORY PROTEIN 1"/>
    <property type="match status" value="1"/>
</dbReference>
<evidence type="ECO:0000256" key="7">
    <source>
        <dbReference type="ARBA" id="ARBA00023242"/>
    </source>
</evidence>
<keyword evidence="4" id="KW-0805">Transcription regulation</keyword>
<evidence type="ECO:0000256" key="6">
    <source>
        <dbReference type="ARBA" id="ARBA00023163"/>
    </source>
</evidence>
<keyword evidence="3" id="KW-0862">Zinc</keyword>
<comment type="caution">
    <text evidence="10">The sequence shown here is derived from an EMBL/GenBank/DDBJ whole genome shotgun (WGS) entry which is preliminary data.</text>
</comment>
<dbReference type="SMART" id="SM00906">
    <property type="entry name" value="Fungal_trans"/>
    <property type="match status" value="1"/>
</dbReference>
<dbReference type="InterPro" id="IPR007219">
    <property type="entry name" value="XnlR_reg_dom"/>
</dbReference>
<evidence type="ECO:0000259" key="9">
    <source>
        <dbReference type="PROSITE" id="PS50048"/>
    </source>
</evidence>
<protein>
    <submittedName>
        <fullName evidence="10">Transcription factor</fullName>
    </submittedName>
</protein>
<evidence type="ECO:0000256" key="5">
    <source>
        <dbReference type="ARBA" id="ARBA00023125"/>
    </source>
</evidence>
<dbReference type="GO" id="GO:0000981">
    <property type="term" value="F:DNA-binding transcription factor activity, RNA polymerase II-specific"/>
    <property type="evidence" value="ECO:0007669"/>
    <property type="project" value="InterPro"/>
</dbReference>